<reference evidence="2" key="2">
    <citation type="submission" date="2012-03" db="EMBL/GenBank/DDBJ databases">
        <title>Genome sequence of the fruiting myxobacterium Corallococcus coralloides DSM 2259.</title>
        <authorList>
            <person name="Huntley S."/>
            <person name="Zhang Y."/>
            <person name="Treuner-Lange A."/>
            <person name="Sensen C.W."/>
            <person name="Sogaard-Andersen L."/>
        </authorList>
    </citation>
    <scope>NUCLEOTIDE SEQUENCE [LARGE SCALE GENOMIC DNA]</scope>
    <source>
        <strain evidence="2">ATCC 25202 / DSM 2259 / NBRC 100086 / M2</strain>
    </source>
</reference>
<dbReference type="AlphaFoldDB" id="H8N2A2"/>
<protein>
    <submittedName>
        <fullName evidence="1">Uncharacterized protein</fullName>
    </submittedName>
</protein>
<dbReference type="InParanoid" id="H8N2A2"/>
<evidence type="ECO:0000313" key="2">
    <source>
        <dbReference type="Proteomes" id="UP000007587"/>
    </source>
</evidence>
<name>H8N2A2_CORCM</name>
<proteinExistence type="predicted"/>
<dbReference type="OrthoDB" id="4846903at2"/>
<dbReference type="EMBL" id="CP003389">
    <property type="protein sequence ID" value="AFE07207.1"/>
    <property type="molecule type" value="Genomic_DNA"/>
</dbReference>
<dbReference type="KEGG" id="ccx:COCOR_06898"/>
<evidence type="ECO:0000313" key="1">
    <source>
        <dbReference type="EMBL" id="AFE07207.1"/>
    </source>
</evidence>
<sequence length="500" mass="53449">MSEKIDATSDILPSGTITFYEACIPPLTAGDYQLTASQQPDIPNAAAPPAYSATQLLTVDGPRFTLQPTDVKMVYPPARQQGAYGETLPHIVLAQRDLPWSRALGGSQATATTPWLALLTVYPASESSLVTAPTQMTVAQVASPGQGIQGPVLGTLSQQTLAQQCLAIDMDTGLFTAIAPQLAELPFLAHARQVDTSAKETTGGVQEGFFSVVVGNRLPDSSSAEPRDSTVFLVSLEGQQDNLPGGSGFPSGVTKVRLVVLASWSFTTRQSAGDFIGLLQALPQRGGVRLLQMPHAEAETTLPEQTYAEQGLELGYVPLLDLSRSGEQTTSWYRGPLSPYPTTRDLGGPYATSDAAMQYDPEHGLFAMSWAAAWQIGRLLALADRSFAQGIIQWRRQAFFQQGQTQADTLLATRLEAPAGTSGPASRRSWHAGLVQGFLRERFGPVLREGVTVPLVTPRSKRLDPERLPGLVAGSRLAAARQAGEDPLQAIASQLFEETP</sequence>
<gene>
    <name evidence="1" type="ordered locus">COCOR_06898</name>
</gene>
<accession>H8N2A2</accession>
<reference evidence="1 2" key="1">
    <citation type="journal article" date="2012" name="J. Bacteriol.">
        <title>Complete Genome Sequence of the Fruiting Myxobacterium Corallococcus coralloides DSM 2259.</title>
        <authorList>
            <person name="Huntley S."/>
            <person name="Zhang Y."/>
            <person name="Treuner-Lange A."/>
            <person name="Kneip S."/>
            <person name="Sensen C.W."/>
            <person name="Sogaard-Andersen L."/>
        </authorList>
    </citation>
    <scope>NUCLEOTIDE SEQUENCE [LARGE SCALE GENOMIC DNA]</scope>
    <source>
        <strain evidence="2">ATCC 25202 / DSM 2259 / NBRC 100086 / M2</strain>
    </source>
</reference>
<dbReference type="STRING" id="1144275.COCOR_06898"/>
<dbReference type="eggNOG" id="ENOG502Z976">
    <property type="taxonomic scope" value="Bacteria"/>
</dbReference>
<keyword evidence="2" id="KW-1185">Reference proteome</keyword>
<dbReference type="RefSeq" id="WP_014399683.1">
    <property type="nucleotide sequence ID" value="NC_017030.1"/>
</dbReference>
<organism evidence="1 2">
    <name type="scientific">Corallococcus coralloides (strain ATCC 25202 / DSM 2259 / NBRC 100086 / M2)</name>
    <name type="common">Myxococcus coralloides</name>
    <dbReference type="NCBI Taxonomy" id="1144275"/>
    <lineage>
        <taxon>Bacteria</taxon>
        <taxon>Pseudomonadati</taxon>
        <taxon>Myxococcota</taxon>
        <taxon>Myxococcia</taxon>
        <taxon>Myxococcales</taxon>
        <taxon>Cystobacterineae</taxon>
        <taxon>Myxococcaceae</taxon>
        <taxon>Corallococcus</taxon>
    </lineage>
</organism>
<dbReference type="Proteomes" id="UP000007587">
    <property type="component" value="Chromosome"/>
</dbReference>
<dbReference type="HOGENOM" id="CLU_643472_0_0_7"/>